<dbReference type="InterPro" id="IPR001452">
    <property type="entry name" value="SH3_domain"/>
</dbReference>
<feature type="domain" description="Fibronectin type-III" evidence="8">
    <location>
        <begin position="547"/>
        <end position="647"/>
    </location>
</feature>
<dbReference type="InterPro" id="IPR036116">
    <property type="entry name" value="FN3_sf"/>
</dbReference>
<feature type="compositionally biased region" description="Low complexity" evidence="6">
    <location>
        <begin position="1088"/>
        <end position="1100"/>
    </location>
</feature>
<evidence type="ECO:0000256" key="2">
    <source>
        <dbReference type="ARBA" id="ARBA00022443"/>
    </source>
</evidence>
<dbReference type="Gene3D" id="2.30.30.40">
    <property type="entry name" value="SH3 Domains"/>
    <property type="match status" value="3"/>
</dbReference>
<feature type="domain" description="SH3" evidence="7">
    <location>
        <begin position="940"/>
        <end position="1007"/>
    </location>
</feature>
<reference evidence="9" key="1">
    <citation type="submission" date="2018-03" db="EMBL/GenBank/DDBJ databases">
        <title>The relapsing fever spirochete Borrelia turicatae persists in the highly oxidative environment of its soft-bodied tick vector.</title>
        <authorList>
            <person name="Bourret T.J."/>
            <person name="Boyle W.K."/>
            <person name="Valenzuela J.G."/>
            <person name="Oliveira F."/>
            <person name="Lopez J.E."/>
        </authorList>
    </citation>
    <scope>NUCLEOTIDE SEQUENCE</scope>
    <source>
        <strain evidence="9">Kansas strain/isolate</strain>
        <tissue evidence="9">Salivary glands</tissue>
    </source>
</reference>
<dbReference type="Gene3D" id="2.60.40.10">
    <property type="entry name" value="Immunoglobulins"/>
    <property type="match status" value="2"/>
</dbReference>
<dbReference type="CDD" id="cd12013">
    <property type="entry name" value="SH3_RIM-BP_3"/>
    <property type="match status" value="1"/>
</dbReference>
<evidence type="ECO:0000256" key="5">
    <source>
        <dbReference type="SAM" id="Coils"/>
    </source>
</evidence>
<dbReference type="FunFam" id="2.30.30.40:FF:000016">
    <property type="entry name" value="RIMS-binding protein 2 isoform X2"/>
    <property type="match status" value="1"/>
</dbReference>
<dbReference type="CDD" id="cd12014">
    <property type="entry name" value="SH3_RIM-BP_1"/>
    <property type="match status" value="1"/>
</dbReference>
<dbReference type="FunFam" id="2.30.30.40:FF:000006">
    <property type="entry name" value="RIMS-binding protein 2 isoform X1"/>
    <property type="match status" value="1"/>
</dbReference>
<dbReference type="PANTHER" id="PTHR14234:SF19">
    <property type="entry name" value="RIM-BINDING PROTEIN, ISOFORM F"/>
    <property type="match status" value="1"/>
</dbReference>
<feature type="domain" description="SH3" evidence="7">
    <location>
        <begin position="838"/>
        <end position="906"/>
    </location>
</feature>
<protein>
    <submittedName>
        <fullName evidence="9">Putative peripheral-type benzodiazepine receptor-associated protein 1-like isoform x2</fullName>
    </submittedName>
</protein>
<feature type="coiled-coil region" evidence="5">
    <location>
        <begin position="27"/>
        <end position="77"/>
    </location>
</feature>
<feature type="region of interest" description="Disordered" evidence="6">
    <location>
        <begin position="779"/>
        <end position="819"/>
    </location>
</feature>
<dbReference type="Pfam" id="PF00041">
    <property type="entry name" value="fn3"/>
    <property type="match status" value="1"/>
</dbReference>
<dbReference type="PANTHER" id="PTHR14234">
    <property type="entry name" value="RIM BINDING PROTEIN-RELATED"/>
    <property type="match status" value="1"/>
</dbReference>
<accession>A0A2R5LKY9</accession>
<feature type="compositionally biased region" description="Basic residues" evidence="6">
    <location>
        <begin position="695"/>
        <end position="716"/>
    </location>
</feature>
<evidence type="ECO:0000259" key="7">
    <source>
        <dbReference type="PROSITE" id="PS50002"/>
    </source>
</evidence>
<evidence type="ECO:0000259" key="8">
    <source>
        <dbReference type="PROSITE" id="PS50853"/>
    </source>
</evidence>
<dbReference type="SMART" id="SM00060">
    <property type="entry name" value="FN3"/>
    <property type="match status" value="3"/>
</dbReference>
<feature type="domain" description="SH3" evidence="7">
    <location>
        <begin position="198"/>
        <end position="266"/>
    </location>
</feature>
<dbReference type="FunFam" id="2.30.30.40:FF:000023">
    <property type="entry name" value="RIMS-binding protein 2 isoform F"/>
    <property type="match status" value="1"/>
</dbReference>
<sequence>MSVSHSSATRVATQTMPSLQNCTSQEIDRILARIQQDNRVLAELEKSRATIGSPVSCANIQRLKQSIEQDARAVENSISVLQSSLSSSLTYTSTLPTSTCLSERLCLASSSSATSVTLAQTPISSRPVLTLPSVPVSLPTNCTLVTSPMPKQQQQHQQHQQLPPTTTMVKEEGQTVVQPEEDMLCVESVEFVDLPGRGRCRVYIARYSYDPMKQSPNENPEAELYLNAGDYILIFGDMDEDGFFNGELLDGKKGLVPSNFVAKLTGEDLFEFQTTVLYGNRDSDDSSASFTYAADMDFMGSEDLHRLPPEDFHRMNDYIDLEDIEEVDEDALSEIERETEGPGPPPWCFPVPPPQRLVLERQLNKSILIGWLPPDVVLSSLESYQVYVDGVLKATIKAGQRTRALLEGVDSCQPHRISVRSVLTSGQHSRDAACTIVIGKNVPLAPSCVKASNVASTSALVSWLPSNSNFSHVVAVNSVEMKVVKPGVFRHLVSGLAPNTTYRVGVRAKPGRLLLHAATDDKDPRRLMGMLTAFVDFRTLPKGIPDPPVDIQVEAGPQEGTLLVTWLPVTINATAGTSNGAPVTGYAVYAAGRKLAEIDSPTGDHALLDVSHLMPLHNKTVTVRTRAGDSLSVDSLPCIIPDELLRSKSAKAAEKTEEIHSELSDIVEEVEDELLENGDVHRGGRGNRCSTSGGGRKHHHHHHHHHHGHHSGRRERRNSAGQVIIEPDENLSDKEIYPLGRASSIPAIEITKDSAGGIVENYSEEEFEKYDFGRMARHRRHHGTSAPTLAPHANGGSLTYAERPRPTSPTPPTRTRHVSDEERAYYARSRAEYGGSSRKVRLFVALFDYDPQTMSPNPDAAEEELPFQEGQLIKIYGDKDPDGFYRGEANGRMGFVPCNMVSEVQVDDEEVVAQQMDPGPRHRPPQRGSRERDSWSAQQQPVKRMVALYDYDPQELSPNVDSEMELAFNTGDIIYVYGDMDEDGFFVGELNGVRGLVPSNFLTEAPPDYGDGGPRGRPQQLSAKASTRSRWKRSTAVVMSCATRPCTRTSVRPHLVRPMEARSLQDVPQWVGRTTPPHRRRRLEDTSVSRTPPGSSPTTTSEEEAGALTRGPRYRQVDHSTTRRLAAGGVMTAEVLTREAQRTGTMDLPDPGLRGGETRGVVSKAKTKKSRFRFLHVLKCLFRGKRKKE</sequence>
<dbReference type="FunFam" id="2.60.40.10:FF:000072">
    <property type="entry name" value="RIMS-binding protein 2 isoform X1"/>
    <property type="match status" value="1"/>
</dbReference>
<dbReference type="InterPro" id="IPR057884">
    <property type="entry name" value="FN3_RIM-BP1/2/3"/>
</dbReference>
<dbReference type="AlphaFoldDB" id="A0A2R5LKY9"/>
<organism evidence="9">
    <name type="scientific">Ornithodoros turicata</name>
    <dbReference type="NCBI Taxonomy" id="34597"/>
    <lineage>
        <taxon>Eukaryota</taxon>
        <taxon>Metazoa</taxon>
        <taxon>Ecdysozoa</taxon>
        <taxon>Arthropoda</taxon>
        <taxon>Chelicerata</taxon>
        <taxon>Arachnida</taxon>
        <taxon>Acari</taxon>
        <taxon>Parasitiformes</taxon>
        <taxon>Ixodida</taxon>
        <taxon>Ixodoidea</taxon>
        <taxon>Argasidae</taxon>
        <taxon>Ornithodorinae</taxon>
        <taxon>Ornithodoros</taxon>
    </lineage>
</organism>
<evidence type="ECO:0000256" key="6">
    <source>
        <dbReference type="SAM" id="MobiDB-lite"/>
    </source>
</evidence>
<dbReference type="InterPro" id="IPR003961">
    <property type="entry name" value="FN3_dom"/>
</dbReference>
<evidence type="ECO:0000256" key="1">
    <source>
        <dbReference type="ARBA" id="ARBA00010749"/>
    </source>
</evidence>
<dbReference type="InterPro" id="IPR035755">
    <property type="entry name" value="RIM-BP_SH3_3"/>
</dbReference>
<dbReference type="CDD" id="cd12012">
    <property type="entry name" value="SH3_RIM-BP_2"/>
    <property type="match status" value="1"/>
</dbReference>
<dbReference type="SMART" id="SM00326">
    <property type="entry name" value="SH3"/>
    <property type="match status" value="3"/>
</dbReference>
<feature type="domain" description="Fibronectin type-III" evidence="8">
    <location>
        <begin position="353"/>
        <end position="445"/>
    </location>
</feature>
<feature type="region of interest" description="Disordered" evidence="6">
    <location>
        <begin position="912"/>
        <end position="940"/>
    </location>
</feature>
<dbReference type="InterPro" id="IPR040325">
    <property type="entry name" value="RIMBP1/2/3"/>
</dbReference>
<dbReference type="GO" id="GO:0045202">
    <property type="term" value="C:synapse"/>
    <property type="evidence" value="ECO:0007669"/>
    <property type="project" value="GOC"/>
</dbReference>
<keyword evidence="2 4" id="KW-0728">SH3 domain</keyword>
<dbReference type="GO" id="GO:0007274">
    <property type="term" value="P:neuromuscular synaptic transmission"/>
    <property type="evidence" value="ECO:0007669"/>
    <property type="project" value="TreeGrafter"/>
</dbReference>
<dbReference type="InterPro" id="IPR036028">
    <property type="entry name" value="SH3-like_dom_sf"/>
</dbReference>
<dbReference type="SUPFAM" id="SSF49265">
    <property type="entry name" value="Fibronectin type III"/>
    <property type="match status" value="2"/>
</dbReference>
<dbReference type="CDD" id="cd00063">
    <property type="entry name" value="FN3"/>
    <property type="match status" value="1"/>
</dbReference>
<feature type="region of interest" description="Disordered" evidence="6">
    <location>
        <begin position="1144"/>
        <end position="1166"/>
    </location>
</feature>
<keyword evidence="9" id="KW-0675">Receptor</keyword>
<dbReference type="Pfam" id="PF25523">
    <property type="entry name" value="Ig_RIMBP2"/>
    <property type="match status" value="1"/>
</dbReference>
<evidence type="ECO:0000256" key="3">
    <source>
        <dbReference type="ARBA" id="ARBA00022737"/>
    </source>
</evidence>
<dbReference type="EMBL" id="GGLE01006023">
    <property type="protein sequence ID" value="MBY10149.1"/>
    <property type="molecule type" value="Transcribed_RNA"/>
</dbReference>
<dbReference type="SUPFAM" id="SSF50044">
    <property type="entry name" value="SH3-domain"/>
    <property type="match status" value="3"/>
</dbReference>
<dbReference type="Pfam" id="PF14604">
    <property type="entry name" value="SH3_9"/>
    <property type="match status" value="2"/>
</dbReference>
<dbReference type="PROSITE" id="PS50853">
    <property type="entry name" value="FN3"/>
    <property type="match status" value="2"/>
</dbReference>
<keyword evidence="5" id="KW-0175">Coiled coil</keyword>
<name>A0A2R5LKY9_9ACAR</name>
<dbReference type="Pfam" id="PF07653">
    <property type="entry name" value="SH3_2"/>
    <property type="match status" value="1"/>
</dbReference>
<evidence type="ECO:0000256" key="4">
    <source>
        <dbReference type="PROSITE-ProRule" id="PRU00192"/>
    </source>
</evidence>
<dbReference type="InterPro" id="IPR035753">
    <property type="entry name" value="RIM-BP_SH3_2"/>
</dbReference>
<keyword evidence="3" id="KW-0677">Repeat</keyword>
<comment type="similarity">
    <text evidence="1">Belongs to the RIMBP family.</text>
</comment>
<dbReference type="PROSITE" id="PS50002">
    <property type="entry name" value="SH3"/>
    <property type="match status" value="3"/>
</dbReference>
<feature type="region of interest" description="Disordered" evidence="6">
    <location>
        <begin position="1066"/>
        <end position="1121"/>
    </location>
</feature>
<feature type="region of interest" description="Disordered" evidence="6">
    <location>
        <begin position="1004"/>
        <end position="1030"/>
    </location>
</feature>
<proteinExistence type="inferred from homology"/>
<dbReference type="InterPro" id="IPR013783">
    <property type="entry name" value="Ig-like_fold"/>
</dbReference>
<feature type="region of interest" description="Disordered" evidence="6">
    <location>
        <begin position="675"/>
        <end position="718"/>
    </location>
</feature>
<evidence type="ECO:0000313" key="9">
    <source>
        <dbReference type="EMBL" id="MBY10149.1"/>
    </source>
</evidence>